<dbReference type="EMBL" id="HBIK01002787">
    <property type="protein sequence ID" value="CAE0376434.1"/>
    <property type="molecule type" value="Transcribed_RNA"/>
</dbReference>
<dbReference type="Pfam" id="PF00069">
    <property type="entry name" value="Pkinase"/>
    <property type="match status" value="1"/>
</dbReference>
<dbReference type="InterPro" id="IPR011009">
    <property type="entry name" value="Kinase-like_dom_sf"/>
</dbReference>
<name>A0A7S3K6Q5_EUPCR</name>
<proteinExistence type="predicted"/>
<dbReference type="GO" id="GO:0005524">
    <property type="term" value="F:ATP binding"/>
    <property type="evidence" value="ECO:0007669"/>
    <property type="project" value="InterPro"/>
</dbReference>
<dbReference type="SUPFAM" id="SSF56112">
    <property type="entry name" value="Protein kinase-like (PK-like)"/>
    <property type="match status" value="1"/>
</dbReference>
<dbReference type="PANTHER" id="PTHR24347">
    <property type="entry name" value="SERINE/THREONINE-PROTEIN KINASE"/>
    <property type="match status" value="1"/>
</dbReference>
<evidence type="ECO:0000259" key="1">
    <source>
        <dbReference type="PROSITE" id="PS50011"/>
    </source>
</evidence>
<reference evidence="2" key="1">
    <citation type="submission" date="2021-01" db="EMBL/GenBank/DDBJ databases">
        <authorList>
            <person name="Corre E."/>
            <person name="Pelletier E."/>
            <person name="Niang G."/>
            <person name="Scheremetjew M."/>
            <person name="Finn R."/>
            <person name="Kale V."/>
            <person name="Holt S."/>
            <person name="Cochrane G."/>
            <person name="Meng A."/>
            <person name="Brown T."/>
            <person name="Cohen L."/>
        </authorList>
    </citation>
    <scope>NUCLEOTIDE SEQUENCE</scope>
    <source>
        <strain evidence="2">CT5</strain>
    </source>
</reference>
<gene>
    <name evidence="2" type="ORF">ECRA1380_LOCUS1389</name>
</gene>
<dbReference type="InterPro" id="IPR000719">
    <property type="entry name" value="Prot_kinase_dom"/>
</dbReference>
<dbReference type="GO" id="GO:0004672">
    <property type="term" value="F:protein kinase activity"/>
    <property type="evidence" value="ECO:0007669"/>
    <property type="project" value="InterPro"/>
</dbReference>
<organism evidence="2">
    <name type="scientific">Euplotes crassus</name>
    <dbReference type="NCBI Taxonomy" id="5936"/>
    <lineage>
        <taxon>Eukaryota</taxon>
        <taxon>Sar</taxon>
        <taxon>Alveolata</taxon>
        <taxon>Ciliophora</taxon>
        <taxon>Intramacronucleata</taxon>
        <taxon>Spirotrichea</taxon>
        <taxon>Hypotrichia</taxon>
        <taxon>Euplotida</taxon>
        <taxon>Euplotidae</taxon>
        <taxon>Moneuplotes</taxon>
    </lineage>
</organism>
<dbReference type="PROSITE" id="PS50011">
    <property type="entry name" value="PROTEIN_KINASE_DOM"/>
    <property type="match status" value="1"/>
</dbReference>
<dbReference type="AlphaFoldDB" id="A0A7S3K6Q5"/>
<protein>
    <recommendedName>
        <fullName evidence="1">Protein kinase domain-containing protein</fullName>
    </recommendedName>
</protein>
<evidence type="ECO:0000313" key="2">
    <source>
        <dbReference type="EMBL" id="CAE0376434.1"/>
    </source>
</evidence>
<accession>A0A7S3K6Q5</accession>
<dbReference type="Gene3D" id="1.10.510.10">
    <property type="entry name" value="Transferase(Phosphotransferase) domain 1"/>
    <property type="match status" value="1"/>
</dbReference>
<sequence length="107" mass="12236">MYSLLSGCLPFTSDTNQTVFQKAIKGEYSMESGVWDGISHQAKDLIQHMINIDVDKRYTAEDCLAHEWFTMEHQTIDDKKYSTGIVKNLKLMRSQTIMESAAQTLVK</sequence>
<feature type="domain" description="Protein kinase" evidence="1">
    <location>
        <begin position="1"/>
        <end position="69"/>
    </location>
</feature>